<keyword evidence="3 6" id="KW-0732">Signal</keyword>
<evidence type="ECO:0000256" key="2">
    <source>
        <dbReference type="ARBA" id="ARBA00022670"/>
    </source>
</evidence>
<accession>A0A1R4IP57</accession>
<reference evidence="8 9" key="1">
    <citation type="submission" date="2017-02" db="EMBL/GenBank/DDBJ databases">
        <authorList>
            <person name="Peterson S.W."/>
        </authorList>
    </citation>
    <scope>NUCLEOTIDE SEQUENCE [LARGE SCALE GENOMIC DNA]</scope>
    <source>
        <strain evidence="8 9">LSP_Lj1</strain>
    </source>
</reference>
<dbReference type="PANTHER" id="PTHR21666">
    <property type="entry name" value="PEPTIDASE-RELATED"/>
    <property type="match status" value="1"/>
</dbReference>
<dbReference type="SUPFAM" id="SSF51261">
    <property type="entry name" value="Duplicated hybrid motif"/>
    <property type="match status" value="1"/>
</dbReference>
<comment type="similarity">
    <text evidence="1">Belongs to the peptidase C40 family.</text>
</comment>
<dbReference type="Gene3D" id="3.90.1720.10">
    <property type="entry name" value="endopeptidase domain like (from Nostoc punctiforme)"/>
    <property type="match status" value="1"/>
</dbReference>
<evidence type="ECO:0000256" key="1">
    <source>
        <dbReference type="ARBA" id="ARBA00007074"/>
    </source>
</evidence>
<evidence type="ECO:0000256" key="3">
    <source>
        <dbReference type="ARBA" id="ARBA00022729"/>
    </source>
</evidence>
<dbReference type="Proteomes" id="UP000188342">
    <property type="component" value="Unassembled WGS sequence"/>
</dbReference>
<dbReference type="Pfam" id="PF01551">
    <property type="entry name" value="Peptidase_M23"/>
    <property type="match status" value="1"/>
</dbReference>
<sequence>MTKLLATLAALITALLAVPIACAALATTSNAAAEPETVTDPACLQAAPAAGQWRAPLATGYAITSRFGMRLHPVRRVWKLHNGVDLVAPPATPVVAAAGGTVTTASAHPAWGNHVVIQHTGGISTLYAHLATIKGGIKPGSRVAAGQALGVQGSTGYSTGAHLHFTVTVNGTDVDPQPFMTSHGAPLDGHPTTTTPARPAAGTVEGGVGFDLPQPAVRPDSLHNPALPIPADVEKLYKDAAAKYGLPWTLLAGIGMEETAHGRNTATSSAGAQGLMQFMPATFAHYGVDGNGDGRTVITDPADSIHSAANYLVASGALKGPDGIRRALFAYNHADWYVGDVLHYAHTYGGGTVTGTITDCEPGTESPLGPGAEPLPAGEAGRVLAWAKTKLGGPYVMGAAGPTAYDCSSYVQAAYRTAGITLPRTAQDQRDWLAAGHGQRIALGQEKPGDLIFINSYLGPTRVGHVALVWNSETKQTIEAASSSRGIVIGDYRNWTSKQIFEIWRVSG</sequence>
<dbReference type="GO" id="GO:0008234">
    <property type="term" value="F:cysteine-type peptidase activity"/>
    <property type="evidence" value="ECO:0007669"/>
    <property type="project" value="UniProtKB-KW"/>
</dbReference>
<keyword evidence="9" id="KW-1185">Reference proteome</keyword>
<dbReference type="InterPro" id="IPR011055">
    <property type="entry name" value="Dup_hybrid_motif"/>
</dbReference>
<dbReference type="SUPFAM" id="SSF54001">
    <property type="entry name" value="Cysteine proteinases"/>
    <property type="match status" value="1"/>
</dbReference>
<dbReference type="GO" id="GO:0004222">
    <property type="term" value="F:metalloendopeptidase activity"/>
    <property type="evidence" value="ECO:0007669"/>
    <property type="project" value="TreeGrafter"/>
</dbReference>
<dbReference type="CDD" id="cd13399">
    <property type="entry name" value="Slt35-like"/>
    <property type="match status" value="1"/>
</dbReference>
<dbReference type="EMBL" id="FUKQ01000011">
    <property type="protein sequence ID" value="SJN21647.1"/>
    <property type="molecule type" value="Genomic_DNA"/>
</dbReference>
<proteinExistence type="inferred from homology"/>
<protein>
    <submittedName>
        <fullName evidence="8">Possible Transglycosylase SLT domain</fullName>
    </submittedName>
</protein>
<dbReference type="PANTHER" id="PTHR21666:SF289">
    <property type="entry name" value="L-ALA--D-GLU ENDOPEPTIDASE"/>
    <property type="match status" value="1"/>
</dbReference>
<keyword evidence="4" id="KW-0378">Hydrolase</keyword>
<evidence type="ECO:0000256" key="6">
    <source>
        <dbReference type="SAM" id="SignalP"/>
    </source>
</evidence>
<dbReference type="PROSITE" id="PS51935">
    <property type="entry name" value="NLPC_P60"/>
    <property type="match status" value="1"/>
</dbReference>
<dbReference type="Gene3D" id="1.10.530.10">
    <property type="match status" value="1"/>
</dbReference>
<feature type="domain" description="NlpC/P60" evidence="7">
    <location>
        <begin position="377"/>
        <end position="507"/>
    </location>
</feature>
<feature type="chain" id="PRO_5012074204" evidence="6">
    <location>
        <begin position="24"/>
        <end position="508"/>
    </location>
</feature>
<dbReference type="InterPro" id="IPR050570">
    <property type="entry name" value="Cell_wall_metabolism_enzyme"/>
</dbReference>
<dbReference type="SUPFAM" id="SSF53955">
    <property type="entry name" value="Lysozyme-like"/>
    <property type="match status" value="1"/>
</dbReference>
<dbReference type="Gene3D" id="2.70.70.10">
    <property type="entry name" value="Glucose Permease (Domain IIA)"/>
    <property type="match status" value="1"/>
</dbReference>
<evidence type="ECO:0000256" key="5">
    <source>
        <dbReference type="ARBA" id="ARBA00022807"/>
    </source>
</evidence>
<dbReference type="STRING" id="1255658.FM114_02915"/>
<gene>
    <name evidence="8" type="ORF">FM114_02915</name>
</gene>
<keyword evidence="5" id="KW-0788">Thiol protease</keyword>
<dbReference type="Pfam" id="PF00877">
    <property type="entry name" value="NLPC_P60"/>
    <property type="match status" value="1"/>
</dbReference>
<dbReference type="Pfam" id="PF01464">
    <property type="entry name" value="SLT"/>
    <property type="match status" value="1"/>
</dbReference>
<evidence type="ECO:0000259" key="7">
    <source>
        <dbReference type="PROSITE" id="PS51935"/>
    </source>
</evidence>
<keyword evidence="2" id="KW-0645">Protease</keyword>
<dbReference type="InterPro" id="IPR008258">
    <property type="entry name" value="Transglycosylase_SLT_dom_1"/>
</dbReference>
<name>A0A1R4IP57_9ACTN</name>
<dbReference type="RefSeq" id="WP_094763700.1">
    <property type="nucleotide sequence ID" value="NZ_FUKQ01000011.1"/>
</dbReference>
<dbReference type="InterPro" id="IPR000064">
    <property type="entry name" value="NLP_P60_dom"/>
</dbReference>
<dbReference type="GO" id="GO:0006508">
    <property type="term" value="P:proteolysis"/>
    <property type="evidence" value="ECO:0007669"/>
    <property type="project" value="UniProtKB-KW"/>
</dbReference>
<evidence type="ECO:0000313" key="9">
    <source>
        <dbReference type="Proteomes" id="UP000188342"/>
    </source>
</evidence>
<dbReference type="InterPro" id="IPR023346">
    <property type="entry name" value="Lysozyme-like_dom_sf"/>
</dbReference>
<feature type="signal peptide" evidence="6">
    <location>
        <begin position="1"/>
        <end position="23"/>
    </location>
</feature>
<evidence type="ECO:0000256" key="4">
    <source>
        <dbReference type="ARBA" id="ARBA00022801"/>
    </source>
</evidence>
<dbReference type="InterPro" id="IPR038765">
    <property type="entry name" value="Papain-like_cys_pep_sf"/>
</dbReference>
<dbReference type="OrthoDB" id="9796191at2"/>
<dbReference type="InterPro" id="IPR016047">
    <property type="entry name" value="M23ase_b-sheet_dom"/>
</dbReference>
<organism evidence="8 9">
    <name type="scientific">Luteococcus japonicus LSP_Lj1</name>
    <dbReference type="NCBI Taxonomy" id="1255658"/>
    <lineage>
        <taxon>Bacteria</taxon>
        <taxon>Bacillati</taxon>
        <taxon>Actinomycetota</taxon>
        <taxon>Actinomycetes</taxon>
        <taxon>Propionibacteriales</taxon>
        <taxon>Propionibacteriaceae</taxon>
        <taxon>Luteococcus</taxon>
    </lineage>
</organism>
<dbReference type="CDD" id="cd12797">
    <property type="entry name" value="M23_peptidase"/>
    <property type="match status" value="1"/>
</dbReference>
<dbReference type="AlphaFoldDB" id="A0A1R4IP57"/>
<evidence type="ECO:0000313" key="8">
    <source>
        <dbReference type="EMBL" id="SJN21647.1"/>
    </source>
</evidence>